<reference evidence="3" key="1">
    <citation type="journal article" date="2014" name="Front. Microbiol.">
        <title>High frequency of phylogenetically diverse reductive dehalogenase-homologous genes in deep subseafloor sedimentary metagenomes.</title>
        <authorList>
            <person name="Kawai M."/>
            <person name="Futagami T."/>
            <person name="Toyoda A."/>
            <person name="Takaki Y."/>
            <person name="Nishi S."/>
            <person name="Hori S."/>
            <person name="Arai W."/>
            <person name="Tsubouchi T."/>
            <person name="Morono Y."/>
            <person name="Uchiyama I."/>
            <person name="Ito T."/>
            <person name="Fujiyama A."/>
            <person name="Inagaki F."/>
            <person name="Takami H."/>
        </authorList>
    </citation>
    <scope>NUCLEOTIDE SEQUENCE</scope>
    <source>
        <strain evidence="3">Expedition CK06-06</strain>
    </source>
</reference>
<feature type="non-terminal residue" evidence="3">
    <location>
        <position position="233"/>
    </location>
</feature>
<evidence type="ECO:0000256" key="1">
    <source>
        <dbReference type="SAM" id="MobiDB-lite"/>
    </source>
</evidence>
<feature type="region of interest" description="Disordered" evidence="1">
    <location>
        <begin position="76"/>
        <end position="116"/>
    </location>
</feature>
<proteinExistence type="predicted"/>
<dbReference type="InterPro" id="IPR001434">
    <property type="entry name" value="OmcB-like_DUF11"/>
</dbReference>
<organism evidence="3">
    <name type="scientific">marine sediment metagenome</name>
    <dbReference type="NCBI Taxonomy" id="412755"/>
    <lineage>
        <taxon>unclassified sequences</taxon>
        <taxon>metagenomes</taxon>
        <taxon>ecological metagenomes</taxon>
    </lineage>
</organism>
<gene>
    <name evidence="3" type="ORF">S01H1_77353</name>
</gene>
<comment type="caution">
    <text evidence="3">The sequence shown here is derived from an EMBL/GenBank/DDBJ whole genome shotgun (WGS) entry which is preliminary data.</text>
</comment>
<evidence type="ECO:0000313" key="3">
    <source>
        <dbReference type="EMBL" id="GAG50456.1"/>
    </source>
</evidence>
<sequence length="233" mass="23198">ANSGIITAQNVILSDLPDSNTTLITGSVTSTGGAVTSGNNPGDTTVGVSIPTLSSGGSVTISFQVTINDPLPAGVSHVSNQGVVQGDNFPSELTDDPDSPEDSDDTETPVTATPDVEAYKTDSLFADSDGNGVPSPGDIILYQITVVNNGNQAASSVFLNDTVDPNTTLITGSVQTSQGTVTGGNSPGDTSVAVDIGTLGGGGMATISFRVTINNPLPAGVTFVRNQGIVSGG</sequence>
<feature type="domain" description="DUF11" evidence="2">
    <location>
        <begin position="131"/>
        <end position="215"/>
    </location>
</feature>
<dbReference type="AlphaFoldDB" id="X0ZQH2"/>
<dbReference type="PANTHER" id="PTHR34819">
    <property type="entry name" value="LARGE CYSTEINE-RICH PERIPLASMIC PROTEIN OMCB"/>
    <property type="match status" value="1"/>
</dbReference>
<dbReference type="Pfam" id="PF01345">
    <property type="entry name" value="DUF11"/>
    <property type="match status" value="1"/>
</dbReference>
<feature type="compositionally biased region" description="Acidic residues" evidence="1">
    <location>
        <begin position="93"/>
        <end position="107"/>
    </location>
</feature>
<accession>X0ZQH2</accession>
<dbReference type="InterPro" id="IPR051172">
    <property type="entry name" value="Chlamydia_OmcB"/>
</dbReference>
<dbReference type="NCBIfam" id="TIGR01451">
    <property type="entry name" value="B_ant_repeat"/>
    <property type="match status" value="1"/>
</dbReference>
<dbReference type="InterPro" id="IPR047589">
    <property type="entry name" value="DUF11_rpt"/>
</dbReference>
<dbReference type="EMBL" id="BARS01051981">
    <property type="protein sequence ID" value="GAG50456.1"/>
    <property type="molecule type" value="Genomic_DNA"/>
</dbReference>
<protein>
    <recommendedName>
        <fullName evidence="2">DUF11 domain-containing protein</fullName>
    </recommendedName>
</protein>
<evidence type="ECO:0000259" key="2">
    <source>
        <dbReference type="Pfam" id="PF01345"/>
    </source>
</evidence>
<feature type="non-terminal residue" evidence="3">
    <location>
        <position position="1"/>
    </location>
</feature>
<name>X0ZQH2_9ZZZZ</name>